<evidence type="ECO:0000313" key="6">
    <source>
        <dbReference type="Proteomes" id="UP001589562"/>
    </source>
</evidence>
<keyword evidence="2" id="KW-0732">Signal</keyword>
<organism evidence="5 6">
    <name type="scientific">Flavobacterium gyeonganense</name>
    <dbReference type="NCBI Taxonomy" id="1310418"/>
    <lineage>
        <taxon>Bacteria</taxon>
        <taxon>Pseudomonadati</taxon>
        <taxon>Bacteroidota</taxon>
        <taxon>Flavobacteriia</taxon>
        <taxon>Flavobacteriales</taxon>
        <taxon>Flavobacteriaceae</taxon>
        <taxon>Flavobacterium</taxon>
    </lineage>
</organism>
<feature type="signal peptide" evidence="2">
    <location>
        <begin position="1"/>
        <end position="22"/>
    </location>
</feature>
<keyword evidence="1 5" id="KW-0378">Hydrolase</keyword>
<dbReference type="Pfam" id="PF15979">
    <property type="entry name" value="Glyco_hydro_115"/>
    <property type="match status" value="1"/>
</dbReference>
<dbReference type="Pfam" id="PF03648">
    <property type="entry name" value="Glyco_hydro_67N"/>
    <property type="match status" value="1"/>
</dbReference>
<name>A0ABV5HCR7_9FLAO</name>
<dbReference type="Pfam" id="PF17829">
    <property type="entry name" value="GH115_C"/>
    <property type="match status" value="1"/>
</dbReference>
<dbReference type="Proteomes" id="UP001589562">
    <property type="component" value="Unassembled WGS sequence"/>
</dbReference>
<evidence type="ECO:0000313" key="5">
    <source>
        <dbReference type="EMBL" id="MFB9109684.1"/>
    </source>
</evidence>
<dbReference type="SUPFAM" id="SSF55545">
    <property type="entry name" value="beta-N-acetylhexosaminidase-like domain"/>
    <property type="match status" value="1"/>
</dbReference>
<dbReference type="EMBL" id="JBHMFE010000018">
    <property type="protein sequence ID" value="MFB9109684.1"/>
    <property type="molecule type" value="Genomic_DNA"/>
</dbReference>
<gene>
    <name evidence="5" type="ORF">ACFFVK_13940</name>
</gene>
<dbReference type="Gene3D" id="1.20.58.2150">
    <property type="match status" value="1"/>
</dbReference>
<comment type="caution">
    <text evidence="5">The sequence shown here is derived from an EMBL/GenBank/DDBJ whole genome shotgun (WGS) entry which is preliminary data.</text>
</comment>
<dbReference type="Gene3D" id="3.30.379.10">
    <property type="entry name" value="Chitobiase/beta-hexosaminidase domain 2-like"/>
    <property type="match status" value="1"/>
</dbReference>
<evidence type="ECO:0000256" key="1">
    <source>
        <dbReference type="ARBA" id="ARBA00022801"/>
    </source>
</evidence>
<dbReference type="PANTHER" id="PTHR37842">
    <property type="match status" value="1"/>
</dbReference>
<dbReference type="InterPro" id="IPR042301">
    <property type="entry name" value="GH115_sf"/>
</dbReference>
<evidence type="ECO:0000259" key="4">
    <source>
        <dbReference type="Pfam" id="PF17829"/>
    </source>
</evidence>
<protein>
    <submittedName>
        <fullName evidence="5">Glycosyl hydrolase 115 family protein</fullName>
    </submittedName>
</protein>
<dbReference type="InterPro" id="IPR041437">
    <property type="entry name" value="GH115_C"/>
</dbReference>
<dbReference type="CDD" id="cd02795">
    <property type="entry name" value="CBM6-CBM35-CBM36_like"/>
    <property type="match status" value="1"/>
</dbReference>
<feature type="chain" id="PRO_5046672478" evidence="2">
    <location>
        <begin position="23"/>
        <end position="822"/>
    </location>
</feature>
<sequence length="822" mass="95407">MNKNLYAGFFLSLIFLSVSSYSQNKNSVDFLIADANQSASIYIDKNTDPLILWALNELADDVKEITGKRPEIVPTQTISKKGIYIGQASSGLFKSKSKDLSGQWEKFSIKKEKENLVVTGSDVRGTVYAIFEITERLGISPWKWWADVHPIKKEKLTLQLPQKGIISSPSVQYRGIFLNDEDWGLEPWAEKTFESEAGNIGPKTYEKIFQLLLRLKANTIWPAMHPSTKGFFTLPGNKEMAQKYHMVIGSSHAEPMLRNNVDEWKPKIHGDYNYFTNKTQVDKYWQDRLDELKSANNETIMTLGMRGVHDSKMEGAKDLKESINMVEKIILNQREMLSNTFKKPLKEIPQAFVPYKEVLELYDNGLKVPDDITLVWPDDNYGYIRRLSNEEEQKRAGGSGVYYHISYWGRPHDYLWLSTTQPGLIWYEMTKAYENGAKKMWIVNVGDIKPAEYDTELFLDLAWDINSIKLDRINRYLRDWLTREFSPQIAEYLGPVFEEYYRLAFLRKPEYMGWSQTEPTTQIRFSDFTEEECQERIKAYDNLIDQVEMWASAVAVGIGPAVPDGREDAYFQLVIYPIEAAAYMNHKFLYWNLACRTSDVNEKKKYETLSNEAYNKIKELTDYYNEKLSKGKWNHMMAMRPRNLPVFDSIKKVDFSKEVSVKETSKAIKIIKGNQFILKKESKEYQWKTINGLGYSNNAITLFPLKQRYFKTEKPSVSYEFEIEKAGDYEIEIHLLPTHANNFDHQIEVQVDGNKTQFFSINTKDRDKTWKENVLRNSAIVKLPFSITNKGKHTITIAVNQTGIVLDYITVNTKIKMNQILK</sequence>
<dbReference type="InterPro" id="IPR031924">
    <property type="entry name" value="GH115"/>
</dbReference>
<dbReference type="GO" id="GO:0016787">
    <property type="term" value="F:hydrolase activity"/>
    <property type="evidence" value="ECO:0007669"/>
    <property type="project" value="UniProtKB-KW"/>
</dbReference>
<dbReference type="InterPro" id="IPR029018">
    <property type="entry name" value="Hex-like_dom2"/>
</dbReference>
<dbReference type="InterPro" id="IPR005154">
    <property type="entry name" value="Glyco_hydro_67_aGlcAse_N"/>
</dbReference>
<dbReference type="RefSeq" id="WP_278010035.1">
    <property type="nucleotide sequence ID" value="NZ_CP121112.1"/>
</dbReference>
<keyword evidence="6" id="KW-1185">Reference proteome</keyword>
<accession>A0ABV5HCR7</accession>
<dbReference type="Gene3D" id="3.20.20.520">
    <property type="entry name" value="Glycosyl hydrolase family 115"/>
    <property type="match status" value="1"/>
</dbReference>
<evidence type="ECO:0000259" key="3">
    <source>
        <dbReference type="Pfam" id="PF03648"/>
    </source>
</evidence>
<evidence type="ECO:0000256" key="2">
    <source>
        <dbReference type="SAM" id="SignalP"/>
    </source>
</evidence>
<feature type="domain" description="Alpha glucuronidase N-terminal" evidence="3">
    <location>
        <begin position="37"/>
        <end position="132"/>
    </location>
</feature>
<feature type="domain" description="Gylcosyl hydrolase 115 C-terminal" evidence="4">
    <location>
        <begin position="672"/>
        <end position="813"/>
    </location>
</feature>
<dbReference type="Gene3D" id="2.60.120.1620">
    <property type="match status" value="1"/>
</dbReference>
<reference evidence="5 6" key="1">
    <citation type="submission" date="2024-09" db="EMBL/GenBank/DDBJ databases">
        <authorList>
            <person name="Sun Q."/>
            <person name="Mori K."/>
        </authorList>
    </citation>
    <scope>NUCLEOTIDE SEQUENCE [LARGE SCALE GENOMIC DNA]</scope>
    <source>
        <strain evidence="5 6">CECT 8365</strain>
    </source>
</reference>
<proteinExistence type="predicted"/>
<dbReference type="PANTHER" id="PTHR37842:SF2">
    <property type="entry name" value="GYLCOSYL HYDROLASE 115 C-TERMINAL DOMAIN-CONTAINING PROTEIN"/>
    <property type="match status" value="1"/>
</dbReference>